<evidence type="ECO:0000256" key="7">
    <source>
        <dbReference type="PROSITE-ProRule" id="PRU00505"/>
    </source>
</evidence>
<feature type="DNA-binding region" description="TEA" evidence="7">
    <location>
        <begin position="58"/>
        <end position="132"/>
    </location>
</feature>
<dbReference type="PRINTS" id="PR00065">
    <property type="entry name" value="TEADOMAIN"/>
</dbReference>
<evidence type="ECO:0000256" key="8">
    <source>
        <dbReference type="SAM" id="MobiDB-lite"/>
    </source>
</evidence>
<protein>
    <recommendedName>
        <fullName evidence="9">TEA domain-containing protein</fullName>
    </recommendedName>
</protein>
<feature type="region of interest" description="Disordered" evidence="8">
    <location>
        <begin position="148"/>
        <end position="198"/>
    </location>
</feature>
<evidence type="ECO:0000256" key="1">
    <source>
        <dbReference type="ARBA" id="ARBA00004123"/>
    </source>
</evidence>
<dbReference type="GO" id="GO:0005634">
    <property type="term" value="C:nucleus"/>
    <property type="evidence" value="ECO:0007669"/>
    <property type="project" value="UniProtKB-SubCell"/>
</dbReference>
<dbReference type="Gene3D" id="6.10.20.40">
    <property type="entry name" value="TEA/ATTS domain"/>
    <property type="match status" value="1"/>
</dbReference>
<evidence type="ECO:0000256" key="2">
    <source>
        <dbReference type="ARBA" id="ARBA00008421"/>
    </source>
</evidence>
<dbReference type="GO" id="GO:0005667">
    <property type="term" value="C:transcription regulator complex"/>
    <property type="evidence" value="ECO:0007669"/>
    <property type="project" value="TreeGrafter"/>
</dbReference>
<dbReference type="Gene3D" id="2.70.50.80">
    <property type="match status" value="1"/>
</dbReference>
<dbReference type="Pfam" id="PF17725">
    <property type="entry name" value="YBD"/>
    <property type="match status" value="1"/>
</dbReference>
<dbReference type="GO" id="GO:0000978">
    <property type="term" value="F:RNA polymerase II cis-regulatory region sequence-specific DNA binding"/>
    <property type="evidence" value="ECO:0007669"/>
    <property type="project" value="TreeGrafter"/>
</dbReference>
<dbReference type="SMART" id="SM00426">
    <property type="entry name" value="TEA"/>
    <property type="match status" value="1"/>
</dbReference>
<dbReference type="EMBL" id="JASEJX010000030">
    <property type="protein sequence ID" value="KAK4511424.1"/>
    <property type="molecule type" value="Genomic_DNA"/>
</dbReference>
<evidence type="ECO:0000256" key="3">
    <source>
        <dbReference type="ARBA" id="ARBA00023015"/>
    </source>
</evidence>
<dbReference type="InterPro" id="IPR050937">
    <property type="entry name" value="TEC1_TEAD_TF"/>
</dbReference>
<evidence type="ECO:0000259" key="9">
    <source>
        <dbReference type="PROSITE" id="PS51088"/>
    </source>
</evidence>
<dbReference type="InterPro" id="IPR038096">
    <property type="entry name" value="TEA/ATTS_sf"/>
</dbReference>
<feature type="compositionally biased region" description="Low complexity" evidence="8">
    <location>
        <begin position="634"/>
        <end position="658"/>
    </location>
</feature>
<evidence type="ECO:0000256" key="4">
    <source>
        <dbReference type="ARBA" id="ARBA00023125"/>
    </source>
</evidence>
<name>A0AAN7D7L7_9FUNG</name>
<sequence length="665" mass="74298">MLACAQDIFFASNNNDSNGSNDHFNGSKDKRSRQYRHVNNQFQPRQHMLQKDMNSSKEKEEQQVWPPDVEDAFIKALETIPKLGRRKILVNGKPCGRNELISDFIFRKTGKVRTRKQVSSHIQVLKNTRKGDPHFMRLLTDSIEDEGFATTTQTHRKPKIATMPRRQSSNTNTHHHHHQQKLNLTDLSSDESSMSSSPSPADYVFDIMYNDQQASLSMLDIKDPFYEPFFGTLSNGNANNSNNSGSTANTSASSADASVGGMATSLSFQNLANATTNDVLQQLFPYDNASNANQKPTVVDLLDSNFGSSSVVKQLKKPKKLNTARKYNKKQKKPFAMNNNMHFHTAASSNIHMMMEGPSSMTLPSNSNNIWIDPSIYPLWPNYICLYLEYSLPYDPSITIPHTLANLPECVPNCIPTIDASLVAKNKCPSLTDLSTNPAVTTLAAKVKLDLNLNMTDFFFNNTSFFETQDRRTIECTTTIYSFGNVVLESKEVQQALWINEGKYMYSFVYVNQFFDAFMKGIRSLQSWDEVDIAINNLCVVQVFEDIESRVTQPMEGMLSSSTDIMTDDLTPAAVAPEFTPLLVMVYEFERGQGTMEMSIVDTLSSIKKNFVDFLSTTQATTHGNDTVASTLLPASSSTLSPHSQHPSSTPPSCLSPSNIAHVDM</sequence>
<dbReference type="PANTHER" id="PTHR11834:SF0">
    <property type="entry name" value="PROTEIN SCALLOPED"/>
    <property type="match status" value="1"/>
</dbReference>
<keyword evidence="3" id="KW-0805">Transcription regulation</keyword>
<comment type="caution">
    <text evidence="10">The sequence shown here is derived from an EMBL/GenBank/DDBJ whole genome shotgun (WGS) entry which is preliminary data.</text>
</comment>
<dbReference type="PANTHER" id="PTHR11834">
    <property type="entry name" value="TRANSCRIPTIONAL ENHANCER FACTOR TEF RELATED"/>
    <property type="match status" value="1"/>
</dbReference>
<accession>A0AAN7D7L7</accession>
<dbReference type="AlphaFoldDB" id="A0AAN7D7L7"/>
<keyword evidence="4" id="KW-0238">DNA-binding</keyword>
<proteinExistence type="inferred from homology"/>
<comment type="similarity">
    <text evidence="2">Belongs to the TEC1 family.</text>
</comment>
<organism evidence="10 11">
    <name type="scientific">Mucor velutinosus</name>
    <dbReference type="NCBI Taxonomy" id="708070"/>
    <lineage>
        <taxon>Eukaryota</taxon>
        <taxon>Fungi</taxon>
        <taxon>Fungi incertae sedis</taxon>
        <taxon>Mucoromycota</taxon>
        <taxon>Mucoromycotina</taxon>
        <taxon>Mucoromycetes</taxon>
        <taxon>Mucorales</taxon>
        <taxon>Mucorineae</taxon>
        <taxon>Mucoraceae</taxon>
        <taxon>Mucor</taxon>
    </lineage>
</organism>
<feature type="region of interest" description="Disordered" evidence="8">
    <location>
        <begin position="634"/>
        <end position="665"/>
    </location>
</feature>
<keyword evidence="11" id="KW-1185">Reference proteome</keyword>
<feature type="region of interest" description="Disordered" evidence="8">
    <location>
        <begin position="40"/>
        <end position="65"/>
    </location>
</feature>
<comment type="subcellular location">
    <subcellularLocation>
        <location evidence="1">Nucleus</location>
    </subcellularLocation>
</comment>
<keyword evidence="6" id="KW-0539">Nucleus</keyword>
<dbReference type="Proteomes" id="UP001304243">
    <property type="component" value="Unassembled WGS sequence"/>
</dbReference>
<reference evidence="10 11" key="1">
    <citation type="submission" date="2022-11" db="EMBL/GenBank/DDBJ databases">
        <title>Mucor velutinosus strain NIH1002 WGS.</title>
        <authorList>
            <person name="Subramanian P."/>
            <person name="Mullikin J.C."/>
            <person name="Segre J.A."/>
            <person name="Zelazny A.M."/>
        </authorList>
    </citation>
    <scope>NUCLEOTIDE SEQUENCE [LARGE SCALE GENOMIC DNA]</scope>
    <source>
        <strain evidence="10 11">NIH1002</strain>
    </source>
</reference>
<evidence type="ECO:0000313" key="11">
    <source>
        <dbReference type="Proteomes" id="UP001304243"/>
    </source>
</evidence>
<dbReference type="InterPro" id="IPR000818">
    <property type="entry name" value="TEA/ATTS_dom"/>
</dbReference>
<gene>
    <name evidence="10" type="ORF">ATC70_012639</name>
</gene>
<evidence type="ECO:0000313" key="10">
    <source>
        <dbReference type="EMBL" id="KAK4511424.1"/>
    </source>
</evidence>
<dbReference type="PROSITE" id="PS51088">
    <property type="entry name" value="TEA_2"/>
    <property type="match status" value="1"/>
</dbReference>
<dbReference type="Pfam" id="PF01285">
    <property type="entry name" value="TEA"/>
    <property type="match status" value="1"/>
</dbReference>
<dbReference type="GO" id="GO:0000981">
    <property type="term" value="F:DNA-binding transcription factor activity, RNA polymerase II-specific"/>
    <property type="evidence" value="ECO:0007669"/>
    <property type="project" value="TreeGrafter"/>
</dbReference>
<feature type="domain" description="TEA" evidence="9">
    <location>
        <begin position="58"/>
        <end position="132"/>
    </location>
</feature>
<evidence type="ECO:0000256" key="6">
    <source>
        <dbReference type="ARBA" id="ARBA00023242"/>
    </source>
</evidence>
<keyword evidence="5" id="KW-0804">Transcription</keyword>
<dbReference type="GeneID" id="89956325"/>
<dbReference type="RefSeq" id="XP_064678090.1">
    <property type="nucleotide sequence ID" value="XM_064831810.1"/>
</dbReference>
<dbReference type="InterPro" id="IPR041086">
    <property type="entry name" value="YBD"/>
</dbReference>
<evidence type="ECO:0000256" key="5">
    <source>
        <dbReference type="ARBA" id="ARBA00023163"/>
    </source>
</evidence>